<feature type="transmembrane region" description="Helical" evidence="1">
    <location>
        <begin position="434"/>
        <end position="455"/>
    </location>
</feature>
<dbReference type="eggNOG" id="KOG3566">
    <property type="taxonomic scope" value="Eukaryota"/>
</dbReference>
<feature type="non-terminal residue" evidence="2">
    <location>
        <position position="1"/>
    </location>
</feature>
<dbReference type="OrthoDB" id="445301at2759"/>
<dbReference type="KEGG" id="bcom:BAUCODRAFT_64112"/>
<dbReference type="HOGENOM" id="CLU_007442_3_2_1"/>
<proteinExistence type="predicted"/>
<dbReference type="OMA" id="GGQMGID"/>
<dbReference type="Pfam" id="PF04114">
    <property type="entry name" value="Gaa1"/>
    <property type="match status" value="1"/>
</dbReference>
<dbReference type="Proteomes" id="UP000011761">
    <property type="component" value="Unassembled WGS sequence"/>
</dbReference>
<evidence type="ECO:0000256" key="1">
    <source>
        <dbReference type="SAM" id="Phobius"/>
    </source>
</evidence>
<gene>
    <name evidence="2" type="ORF">BAUCODRAFT_64112</name>
</gene>
<dbReference type="Gene3D" id="3.40.630.10">
    <property type="entry name" value="Zn peptidases"/>
    <property type="match status" value="1"/>
</dbReference>
<dbReference type="GO" id="GO:0042765">
    <property type="term" value="C:GPI-anchor transamidase complex"/>
    <property type="evidence" value="ECO:0007669"/>
    <property type="project" value="InterPro"/>
</dbReference>
<protein>
    <submittedName>
        <fullName evidence="2">Uncharacterized protein</fullName>
    </submittedName>
</protein>
<dbReference type="PIRSF" id="PIRSF036762">
    <property type="entry name" value="GAA1"/>
    <property type="match status" value="1"/>
</dbReference>
<dbReference type="GO" id="GO:0016255">
    <property type="term" value="P:attachment of GPI anchor to protein"/>
    <property type="evidence" value="ECO:0007669"/>
    <property type="project" value="TreeGrafter"/>
</dbReference>
<evidence type="ECO:0000313" key="3">
    <source>
        <dbReference type="Proteomes" id="UP000011761"/>
    </source>
</evidence>
<dbReference type="PANTHER" id="PTHR13304:SF0">
    <property type="entry name" value="GLYCOSYLPHOSPHATIDYLINOSITOL ANCHOR ATTACHMENT 1 PROTEIN"/>
    <property type="match status" value="1"/>
</dbReference>
<keyword evidence="3" id="KW-1185">Reference proteome</keyword>
<feature type="transmembrane region" description="Helical" evidence="1">
    <location>
        <begin position="364"/>
        <end position="384"/>
    </location>
</feature>
<accession>M2LZA5</accession>
<dbReference type="SUPFAM" id="SSF53187">
    <property type="entry name" value="Zn-dependent exopeptidases"/>
    <property type="match status" value="1"/>
</dbReference>
<name>M2LZA5_BAUPA</name>
<dbReference type="InterPro" id="IPR007246">
    <property type="entry name" value="Gaa1"/>
</dbReference>
<keyword evidence="1" id="KW-0472">Membrane</keyword>
<dbReference type="STRING" id="717646.M2LZA5"/>
<organism evidence="2 3">
    <name type="scientific">Baudoinia panamericana (strain UAMH 10762)</name>
    <name type="common">Angels' share fungus</name>
    <name type="synonym">Baudoinia compniacensis (strain UAMH 10762)</name>
    <dbReference type="NCBI Taxonomy" id="717646"/>
    <lineage>
        <taxon>Eukaryota</taxon>
        <taxon>Fungi</taxon>
        <taxon>Dikarya</taxon>
        <taxon>Ascomycota</taxon>
        <taxon>Pezizomycotina</taxon>
        <taxon>Dothideomycetes</taxon>
        <taxon>Dothideomycetidae</taxon>
        <taxon>Mycosphaerellales</taxon>
        <taxon>Teratosphaeriaceae</taxon>
        <taxon>Baudoinia</taxon>
    </lineage>
</organism>
<sequence length="473" mass="51868">LLLLRNSPILLKLPPYLSALCIIVGVAWLFILPLNEYSRGTYVSENAILPGQVHTYFGGSEHNVFRAFRQEIYQLAHWDEQDRLNALEHILREVGLKPAQQPFQFTVAGEHITGTNVYGLLQGPRADATEAMVLIAAWRNFEGEINHSGVALALTLARYFQRWSIWSKDIIILIPSDSVYGPEAWVSAYHHAAGESTRPHNISSLPIRAGALQAAVALDYPAGPWGQRFEKLDVLYDGINGALPNLDLLNTAVQVASGQMGIGCSIHGMISHTDSYKDRLITLAKGLVTQAAGHATGPHSAFMPYHIDAITLKTIGDGWHDEMSLGRTTESVFRSINNLLEHLHQSFFFYILLHSNRFVSIGNYLPAAMVIAGSFTLTALALWVQSGRSPAGDRARAASTDEKREGTTLEVVKQGGDVALVPIAVTEPTERKMLLPAVVVPSVYLVSFVPVYIVANLTNSVPYPIICCEYCSS</sequence>
<dbReference type="RefSeq" id="XP_007673134.1">
    <property type="nucleotide sequence ID" value="XM_007674944.1"/>
</dbReference>
<reference evidence="2 3" key="1">
    <citation type="journal article" date="2012" name="PLoS Pathog.">
        <title>Diverse lifestyles and strategies of plant pathogenesis encoded in the genomes of eighteen Dothideomycetes fungi.</title>
        <authorList>
            <person name="Ohm R.A."/>
            <person name="Feau N."/>
            <person name="Henrissat B."/>
            <person name="Schoch C.L."/>
            <person name="Horwitz B.A."/>
            <person name="Barry K.W."/>
            <person name="Condon B.J."/>
            <person name="Copeland A.C."/>
            <person name="Dhillon B."/>
            <person name="Glaser F."/>
            <person name="Hesse C.N."/>
            <person name="Kosti I."/>
            <person name="LaButti K."/>
            <person name="Lindquist E.A."/>
            <person name="Lucas S."/>
            <person name="Salamov A.A."/>
            <person name="Bradshaw R.E."/>
            <person name="Ciuffetti L."/>
            <person name="Hamelin R.C."/>
            <person name="Kema G.H.J."/>
            <person name="Lawrence C."/>
            <person name="Scott J.A."/>
            <person name="Spatafora J.W."/>
            <person name="Turgeon B.G."/>
            <person name="de Wit P.J.G.M."/>
            <person name="Zhong S."/>
            <person name="Goodwin S.B."/>
            <person name="Grigoriev I.V."/>
        </authorList>
    </citation>
    <scope>NUCLEOTIDE SEQUENCE [LARGE SCALE GENOMIC DNA]</scope>
    <source>
        <strain evidence="2 3">UAMH 10762</strain>
    </source>
</reference>
<keyword evidence="1" id="KW-1133">Transmembrane helix</keyword>
<dbReference type="PANTHER" id="PTHR13304">
    <property type="entry name" value="GLYCOSYLPHOSPHATIDYLINOSITOL ANCHOR ATTACHMENT 1 PROTEIN"/>
    <property type="match status" value="1"/>
</dbReference>
<dbReference type="EMBL" id="KB445551">
    <property type="protein sequence ID" value="EMC99992.1"/>
    <property type="molecule type" value="Genomic_DNA"/>
</dbReference>
<dbReference type="AlphaFoldDB" id="M2LZA5"/>
<keyword evidence="1" id="KW-0812">Transmembrane</keyword>
<dbReference type="GeneID" id="19116132"/>
<feature type="transmembrane region" description="Helical" evidence="1">
    <location>
        <begin position="16"/>
        <end position="34"/>
    </location>
</feature>
<evidence type="ECO:0000313" key="2">
    <source>
        <dbReference type="EMBL" id="EMC99992.1"/>
    </source>
</evidence>